<protein>
    <submittedName>
        <fullName evidence="1">Uncharacterized protein</fullName>
    </submittedName>
</protein>
<dbReference type="AlphaFoldDB" id="A0A7S2U875"/>
<accession>A0A7S2U875</accession>
<proteinExistence type="predicted"/>
<organism evidence="1">
    <name type="scientific">Attheya septentrionalis</name>
    <dbReference type="NCBI Taxonomy" id="420275"/>
    <lineage>
        <taxon>Eukaryota</taxon>
        <taxon>Sar</taxon>
        <taxon>Stramenopiles</taxon>
        <taxon>Ochrophyta</taxon>
        <taxon>Bacillariophyta</taxon>
        <taxon>Coscinodiscophyceae</taxon>
        <taxon>Chaetocerotophycidae</taxon>
        <taxon>Chaetocerotales</taxon>
        <taxon>Attheyaceae</taxon>
        <taxon>Attheya</taxon>
    </lineage>
</organism>
<gene>
    <name evidence="1" type="ORF">ASEP1449_LOCUS1438</name>
</gene>
<sequence length="339" mass="38572">MISQGTTPYTFAEYPHTLDLKLTREEGEALYDGYVNDIFFAKGWIGFKDTLLRLSGGHVGVLSGGISMLHRIFSEQGKKLSESEALDALRDHRFRVNLNRCFPCNKQMNEKQRMTVTENILNGSRPNPINAAQGSIDEPALVQLVRAGVLISTGTFSCLVAQWLYFNSFYNRPTEGPTSIEELIFKAVKSMSALRLRQSCDSGNFPKEAVFQQLFNEAFTMQLPPSVAVCPELNTFAKDTNGKVLSGELDFFIGDDKRWAVELLRNGDKINEHVQRFDLNEGKYRCVGYKDYLVVDCRGPLTRQMETMYDRCTLYFAQDFRKVECKMREGTLVKILLRD</sequence>
<reference evidence="1" key="1">
    <citation type="submission" date="2021-01" db="EMBL/GenBank/DDBJ databases">
        <authorList>
            <person name="Corre E."/>
            <person name="Pelletier E."/>
            <person name="Niang G."/>
            <person name="Scheremetjew M."/>
            <person name="Finn R."/>
            <person name="Kale V."/>
            <person name="Holt S."/>
            <person name="Cochrane G."/>
            <person name="Meng A."/>
            <person name="Brown T."/>
            <person name="Cohen L."/>
        </authorList>
    </citation>
    <scope>NUCLEOTIDE SEQUENCE</scope>
    <source>
        <strain evidence="1">CCMP2084</strain>
    </source>
</reference>
<dbReference type="EMBL" id="HBHQ01002266">
    <property type="protein sequence ID" value="CAD9809615.1"/>
    <property type="molecule type" value="Transcribed_RNA"/>
</dbReference>
<evidence type="ECO:0000313" key="1">
    <source>
        <dbReference type="EMBL" id="CAD9809615.1"/>
    </source>
</evidence>
<name>A0A7S2U875_9STRA</name>